<evidence type="ECO:0000313" key="2">
    <source>
        <dbReference type="EMBL" id="MFC5380715.1"/>
    </source>
</evidence>
<sequence length="470" mass="49980">MSAGTDRADEADVVVLGAGPAGLGAALRLAQSGTDVVVLEREDHVGGLTASHRVAGVSVDVGSHRLHPATDPVVMSLLRGLLGDELQTRRRNGRARLAGRWVDFPLRPRDLATTLPPGFLARAGLSSLAATVRRRDTSTFESYVRTGLGDVMGGEFYFPYARKVWGLDPADLSGEQARRRISADSPWRLLARVAAGRQASSRFFHYPAGGFGRISEVLADAARAAGARIRTDDPATALERDGAGGWFVTTGTGVLRARQVWSTVPLPLLARLAGLRSPDGSPLPSLPSRAMLVVHLVVPLPRGRRSWTPYDAHYLPGAATPLTRVSEPRNYRDGADPDGVTVLTAEVPCQAGDALWGSGDDALGRLVLDALASHDLPVPDVADVVVRRVPSAYPVHPVGAEAALERLLAAVDAVPGLLTFGRQGLLAHDNTHHTLAMAEAAVRCRRPDGLVDEAAWARAREGFAEHVVQD</sequence>
<dbReference type="EMBL" id="JBHSLD010000007">
    <property type="protein sequence ID" value="MFC5380715.1"/>
    <property type="molecule type" value="Genomic_DNA"/>
</dbReference>
<dbReference type="InterPro" id="IPR036188">
    <property type="entry name" value="FAD/NAD-bd_sf"/>
</dbReference>
<dbReference type="PANTHER" id="PTHR21197:SF0">
    <property type="entry name" value="UDP-GALACTOPYRANOSE MUTASE"/>
    <property type="match status" value="1"/>
</dbReference>
<accession>A0ABW0GNH0</accession>
<gene>
    <name evidence="2" type="ORF">ACFPJ6_07930</name>
</gene>
<dbReference type="SUPFAM" id="SSF51905">
    <property type="entry name" value="FAD/NAD(P)-binding domain"/>
    <property type="match status" value="1"/>
</dbReference>
<dbReference type="Pfam" id="PF01593">
    <property type="entry name" value="Amino_oxidase"/>
    <property type="match status" value="1"/>
</dbReference>
<protein>
    <submittedName>
        <fullName evidence="2">Protoporphyrinogen/coproporphyrinogen oxidase</fullName>
    </submittedName>
</protein>
<evidence type="ECO:0000259" key="1">
    <source>
        <dbReference type="Pfam" id="PF01593"/>
    </source>
</evidence>
<proteinExistence type="predicted"/>
<dbReference type="RefSeq" id="WP_340267757.1">
    <property type="nucleotide sequence ID" value="NZ_JBBEOG010000002.1"/>
</dbReference>
<feature type="domain" description="Amine oxidase" evidence="1">
    <location>
        <begin position="21"/>
        <end position="394"/>
    </location>
</feature>
<comment type="caution">
    <text evidence="2">The sequence shown here is derived from an EMBL/GenBank/DDBJ whole genome shotgun (WGS) entry which is preliminary data.</text>
</comment>
<evidence type="ECO:0000313" key="3">
    <source>
        <dbReference type="Proteomes" id="UP001596122"/>
    </source>
</evidence>
<dbReference type="InterPro" id="IPR002937">
    <property type="entry name" value="Amino_oxidase"/>
</dbReference>
<organism evidence="2 3">
    <name type="scientific">Aquipuribacter nitratireducens</name>
    <dbReference type="NCBI Taxonomy" id="650104"/>
    <lineage>
        <taxon>Bacteria</taxon>
        <taxon>Bacillati</taxon>
        <taxon>Actinomycetota</taxon>
        <taxon>Actinomycetes</taxon>
        <taxon>Micrococcales</taxon>
        <taxon>Intrasporangiaceae</taxon>
        <taxon>Aquipuribacter</taxon>
    </lineage>
</organism>
<dbReference type="PRINTS" id="PR00419">
    <property type="entry name" value="ADXRDTASE"/>
</dbReference>
<reference evidence="3" key="1">
    <citation type="journal article" date="2019" name="Int. J. Syst. Evol. Microbiol.">
        <title>The Global Catalogue of Microorganisms (GCM) 10K type strain sequencing project: providing services to taxonomists for standard genome sequencing and annotation.</title>
        <authorList>
            <consortium name="The Broad Institute Genomics Platform"/>
            <consortium name="The Broad Institute Genome Sequencing Center for Infectious Disease"/>
            <person name="Wu L."/>
            <person name="Ma J."/>
        </authorList>
    </citation>
    <scope>NUCLEOTIDE SEQUENCE [LARGE SCALE GENOMIC DNA]</scope>
    <source>
        <strain evidence="3">CCUG 43114</strain>
    </source>
</reference>
<dbReference type="PANTHER" id="PTHR21197">
    <property type="entry name" value="UDP-GALACTOPYRANOSE MUTASE"/>
    <property type="match status" value="1"/>
</dbReference>
<keyword evidence="3" id="KW-1185">Reference proteome</keyword>
<name>A0ABW0GNH0_9MICO</name>
<dbReference type="Proteomes" id="UP001596122">
    <property type="component" value="Unassembled WGS sequence"/>
</dbReference>
<dbReference type="Gene3D" id="3.50.50.60">
    <property type="entry name" value="FAD/NAD(P)-binding domain"/>
    <property type="match status" value="1"/>
</dbReference>